<proteinExistence type="predicted"/>
<dbReference type="AlphaFoldDB" id="A0A1I7UF09"/>
<organism evidence="2 3">
    <name type="scientific">Caenorhabditis tropicalis</name>
    <dbReference type="NCBI Taxonomy" id="1561998"/>
    <lineage>
        <taxon>Eukaryota</taxon>
        <taxon>Metazoa</taxon>
        <taxon>Ecdysozoa</taxon>
        <taxon>Nematoda</taxon>
        <taxon>Chromadorea</taxon>
        <taxon>Rhabditida</taxon>
        <taxon>Rhabditina</taxon>
        <taxon>Rhabditomorpha</taxon>
        <taxon>Rhabditoidea</taxon>
        <taxon>Rhabditidae</taxon>
        <taxon>Peloderinae</taxon>
        <taxon>Caenorhabditis</taxon>
    </lineage>
</organism>
<evidence type="ECO:0000256" key="1">
    <source>
        <dbReference type="SAM" id="MobiDB-lite"/>
    </source>
</evidence>
<name>A0A1I7UF09_9PELO</name>
<keyword evidence="2" id="KW-1185">Reference proteome</keyword>
<protein>
    <submittedName>
        <fullName evidence="3">SlyX protein</fullName>
    </submittedName>
</protein>
<sequence length="94" mass="10756">MAEQSREEVPETENHTGLSREEIINLLMEQMRYRQQLIDEINQIDAEIAEQTAIYQQNQLVAQQIDYEAQQLRQDAGPAVATEMDNVTGGPHDD</sequence>
<evidence type="ECO:0000313" key="2">
    <source>
        <dbReference type="Proteomes" id="UP000095282"/>
    </source>
</evidence>
<accession>A0A1I7UF09</accession>
<dbReference type="WBParaSite" id="Csp11.Scaffold629.g8657.t1">
    <property type="protein sequence ID" value="Csp11.Scaffold629.g8657.t1"/>
    <property type="gene ID" value="Csp11.Scaffold629.g8657"/>
</dbReference>
<feature type="region of interest" description="Disordered" evidence="1">
    <location>
        <begin position="74"/>
        <end position="94"/>
    </location>
</feature>
<reference evidence="3" key="1">
    <citation type="submission" date="2016-11" db="UniProtKB">
        <authorList>
            <consortium name="WormBaseParasite"/>
        </authorList>
    </citation>
    <scope>IDENTIFICATION</scope>
</reference>
<evidence type="ECO:0000313" key="3">
    <source>
        <dbReference type="WBParaSite" id="Csp11.Scaffold629.g8657.t1"/>
    </source>
</evidence>
<dbReference type="Proteomes" id="UP000095282">
    <property type="component" value="Unplaced"/>
</dbReference>